<evidence type="ECO:0000313" key="24">
    <source>
        <dbReference type="EMBL" id="KAA8908001.1"/>
    </source>
</evidence>
<evidence type="ECO:0000256" key="21">
    <source>
        <dbReference type="PIRNR" id="PIRNR000208"/>
    </source>
</evidence>
<dbReference type="GO" id="GO:0010181">
    <property type="term" value="F:FMN binding"/>
    <property type="evidence" value="ECO:0007669"/>
    <property type="project" value="UniProtKB-UniRule"/>
</dbReference>
<keyword evidence="7 20" id="KW-0256">Endoplasmic reticulum</keyword>
<keyword evidence="25" id="KW-1185">Reference proteome</keyword>
<dbReference type="InterPro" id="IPR023173">
    <property type="entry name" value="NADPH_Cyt_P450_Rdtase_alpha"/>
</dbReference>
<evidence type="ECO:0000256" key="5">
    <source>
        <dbReference type="ARBA" id="ARBA00022692"/>
    </source>
</evidence>
<dbReference type="Gene3D" id="2.40.30.10">
    <property type="entry name" value="Translation factors"/>
    <property type="match status" value="1"/>
</dbReference>
<evidence type="ECO:0000256" key="19">
    <source>
        <dbReference type="ARBA" id="ARBA00049342"/>
    </source>
</evidence>
<evidence type="ECO:0000256" key="13">
    <source>
        <dbReference type="ARBA" id="ARBA00023011"/>
    </source>
</evidence>
<dbReference type="AlphaFoldDB" id="A0A642UY81"/>
<evidence type="ECO:0000256" key="7">
    <source>
        <dbReference type="ARBA" id="ARBA00022824"/>
    </source>
</evidence>
<dbReference type="PIRSF" id="PIRSF000208">
    <property type="entry name" value="P450R"/>
    <property type="match status" value="1"/>
</dbReference>
<dbReference type="OrthoDB" id="1856718at2759"/>
<dbReference type="PANTHER" id="PTHR19384">
    <property type="entry name" value="NITRIC OXIDE SYNTHASE-RELATED"/>
    <property type="match status" value="1"/>
</dbReference>
<comment type="caution">
    <text evidence="24">The sequence shown here is derived from an EMBL/GenBank/DDBJ whole genome shotgun (WGS) entry which is preliminary data.</text>
</comment>
<accession>A0A642UY81</accession>
<keyword evidence="11" id="KW-1133">Transmembrane helix</keyword>
<dbReference type="InterPro" id="IPR003097">
    <property type="entry name" value="CysJ-like_FAD-binding"/>
</dbReference>
<evidence type="ECO:0000256" key="18">
    <source>
        <dbReference type="ARBA" id="ARBA00023221"/>
    </source>
</evidence>
<keyword evidence="4 20" id="KW-0288">FMN</keyword>
<dbReference type="GO" id="GO:0005789">
    <property type="term" value="C:endoplasmic reticulum membrane"/>
    <property type="evidence" value="ECO:0007669"/>
    <property type="project" value="UniProtKB-SubCell"/>
</dbReference>
<dbReference type="Pfam" id="PF00667">
    <property type="entry name" value="FAD_binding_1"/>
    <property type="match status" value="1"/>
</dbReference>
<keyword evidence="5" id="KW-0812">Transmembrane</keyword>
<comment type="similarity">
    <text evidence="20">Belongs to the NADPH--cytochrome P450 reductase family.</text>
</comment>
<dbReference type="InterPro" id="IPR001433">
    <property type="entry name" value="OxRdtase_FAD/NAD-bd"/>
</dbReference>
<comment type="function">
    <text evidence="20">This enzyme is required for electron transfer from NADP to cytochrome P450 in microsomes. It can also provide electron transfer to heme oxygenase and cytochrome B5. Involved in ergosterol biosynthesis.</text>
</comment>
<evidence type="ECO:0000256" key="9">
    <source>
        <dbReference type="ARBA" id="ARBA00022857"/>
    </source>
</evidence>
<feature type="binding site" evidence="20">
    <location>
        <begin position="474"/>
        <end position="476"/>
    </location>
    <ligand>
        <name>FAD</name>
        <dbReference type="ChEBI" id="CHEBI:57692"/>
    </ligand>
</feature>
<dbReference type="GO" id="GO:0005829">
    <property type="term" value="C:cytosol"/>
    <property type="evidence" value="ECO:0007669"/>
    <property type="project" value="TreeGrafter"/>
</dbReference>
<feature type="binding site" evidence="20">
    <location>
        <begin position="456"/>
        <end position="459"/>
    </location>
    <ligand>
        <name>FAD</name>
        <dbReference type="ChEBI" id="CHEBI:57692"/>
    </ligand>
</feature>
<evidence type="ECO:0000256" key="15">
    <source>
        <dbReference type="ARBA" id="ARBA00023128"/>
    </source>
</evidence>
<evidence type="ECO:0000256" key="3">
    <source>
        <dbReference type="ARBA" id="ARBA00022630"/>
    </source>
</evidence>
<dbReference type="InterPro" id="IPR001709">
    <property type="entry name" value="Flavoprot_Pyr_Nucl_cyt_Rdtase"/>
</dbReference>
<dbReference type="GO" id="GO:0050660">
    <property type="term" value="F:flavin adenine dinucleotide binding"/>
    <property type="evidence" value="ECO:0007669"/>
    <property type="project" value="UniProtKB-UniRule"/>
</dbReference>
<dbReference type="GO" id="GO:0005886">
    <property type="term" value="C:plasma membrane"/>
    <property type="evidence" value="ECO:0007669"/>
    <property type="project" value="UniProtKB-SubCell"/>
</dbReference>
<evidence type="ECO:0000256" key="1">
    <source>
        <dbReference type="ARBA" id="ARBA00022475"/>
    </source>
</evidence>
<dbReference type="InterPro" id="IPR023208">
    <property type="entry name" value="P450R"/>
</dbReference>
<evidence type="ECO:0000259" key="23">
    <source>
        <dbReference type="PROSITE" id="PS51384"/>
    </source>
</evidence>
<evidence type="ECO:0000313" key="25">
    <source>
        <dbReference type="Proteomes" id="UP000761534"/>
    </source>
</evidence>
<gene>
    <name evidence="24" type="ORF">TRICI_004873</name>
</gene>
<dbReference type="EC" id="1.6.2.4" evidence="20 21"/>
<keyword evidence="1 20" id="KW-1003">Cell membrane</keyword>
<dbReference type="PANTHER" id="PTHR19384:SF17">
    <property type="entry name" value="NADPH--CYTOCHROME P450 REDUCTASE"/>
    <property type="match status" value="1"/>
</dbReference>
<dbReference type="GO" id="GO:0003958">
    <property type="term" value="F:NADPH-hemoprotein reductase activity"/>
    <property type="evidence" value="ECO:0007669"/>
    <property type="project" value="UniProtKB-UniRule"/>
</dbReference>
<dbReference type="Pfam" id="PF00175">
    <property type="entry name" value="NAD_binding_1"/>
    <property type="match status" value="1"/>
</dbReference>
<comment type="catalytic activity">
    <reaction evidence="19 20 21">
        <text>2 oxidized [cytochrome P450] + NADPH = 2 reduced [cytochrome P450] + NADP(+) + H(+)</text>
        <dbReference type="Rhea" id="RHEA:24040"/>
        <dbReference type="Rhea" id="RHEA-COMP:14627"/>
        <dbReference type="Rhea" id="RHEA-COMP:14628"/>
        <dbReference type="ChEBI" id="CHEBI:15378"/>
        <dbReference type="ChEBI" id="CHEBI:55376"/>
        <dbReference type="ChEBI" id="CHEBI:57783"/>
        <dbReference type="ChEBI" id="CHEBI:58349"/>
        <dbReference type="ChEBI" id="CHEBI:60344"/>
        <dbReference type="EC" id="1.6.2.4"/>
    </reaction>
</comment>
<feature type="binding site" evidence="20">
    <location>
        <begin position="491"/>
        <end position="494"/>
    </location>
    <ligand>
        <name>FAD</name>
        <dbReference type="ChEBI" id="CHEBI:57692"/>
    </ligand>
</feature>
<dbReference type="SUPFAM" id="SSF52218">
    <property type="entry name" value="Flavoproteins"/>
    <property type="match status" value="1"/>
</dbReference>
<keyword evidence="12 20" id="KW-0560">Oxidoreductase</keyword>
<comment type="similarity">
    <text evidence="20 21">In the C-terminal section; belongs to the flavoprotein pyridine nucleotide cytochrome reductase family.</text>
</comment>
<feature type="binding site" evidence="20">
    <location>
        <begin position="78"/>
        <end position="83"/>
    </location>
    <ligand>
        <name>FMN</name>
        <dbReference type="ChEBI" id="CHEBI:58210"/>
    </ligand>
</feature>
<feature type="binding site" evidence="20">
    <location>
        <position position="671"/>
    </location>
    <ligand>
        <name>NADP(+)</name>
        <dbReference type="ChEBI" id="CHEBI:58349"/>
    </ligand>
</feature>
<dbReference type="InterPro" id="IPR001094">
    <property type="entry name" value="Flavdoxin-like"/>
</dbReference>
<feature type="binding site" evidence="20">
    <location>
        <position position="709"/>
    </location>
    <ligand>
        <name>FAD</name>
        <dbReference type="ChEBI" id="CHEBI:57692"/>
    </ligand>
</feature>
<evidence type="ECO:0000256" key="10">
    <source>
        <dbReference type="ARBA" id="ARBA00022955"/>
    </source>
</evidence>
<feature type="binding site" evidence="20">
    <location>
        <begin position="635"/>
        <end position="639"/>
    </location>
    <ligand>
        <name>NADP(+)</name>
        <dbReference type="ChEBI" id="CHEBI:58349"/>
    </ligand>
</feature>
<keyword evidence="10 20" id="KW-0752">Steroid biosynthesis</keyword>
<evidence type="ECO:0000256" key="11">
    <source>
        <dbReference type="ARBA" id="ARBA00022989"/>
    </source>
</evidence>
<evidence type="ECO:0000256" key="2">
    <source>
        <dbReference type="ARBA" id="ARBA00022516"/>
    </source>
</evidence>
<feature type="binding site" evidence="20">
    <location>
        <begin position="129"/>
        <end position="132"/>
    </location>
    <ligand>
        <name>FMN</name>
        <dbReference type="ChEBI" id="CHEBI:58210"/>
    </ligand>
</feature>
<evidence type="ECO:0000256" key="16">
    <source>
        <dbReference type="ARBA" id="ARBA00023136"/>
    </source>
</evidence>
<dbReference type="VEuPathDB" id="FungiDB:TRICI_004873"/>
<dbReference type="Gene3D" id="3.40.50.360">
    <property type="match status" value="1"/>
</dbReference>
<keyword evidence="17 20" id="KW-1207">Sterol metabolism</keyword>
<feature type="binding site" evidence="20">
    <location>
        <begin position="629"/>
        <end position="630"/>
    </location>
    <ligand>
        <name>NADP(+)</name>
        <dbReference type="ChEBI" id="CHEBI:58349"/>
    </ligand>
</feature>
<feature type="domain" description="FAD-binding FR-type" evidence="23">
    <location>
        <begin position="281"/>
        <end position="525"/>
    </location>
</feature>
<feature type="binding site" evidence="20">
    <location>
        <position position="210"/>
    </location>
    <ligand>
        <name>FMN</name>
        <dbReference type="ChEBI" id="CHEBI:58210"/>
    </ligand>
</feature>
<name>A0A642UY81_9ASCO</name>
<keyword evidence="9 20" id="KW-0521">NADP</keyword>
<dbReference type="GO" id="GO:0050661">
    <property type="term" value="F:NADP binding"/>
    <property type="evidence" value="ECO:0007669"/>
    <property type="project" value="UniProtKB-UniRule"/>
</dbReference>
<keyword evidence="14 20" id="KW-0443">Lipid metabolism</keyword>
<dbReference type="GO" id="GO:0006696">
    <property type="term" value="P:ergosterol biosynthetic process"/>
    <property type="evidence" value="ECO:0007669"/>
    <property type="project" value="UniProtKB-UniRule"/>
</dbReference>
<proteinExistence type="inferred from homology"/>
<dbReference type="PRINTS" id="PR00369">
    <property type="entry name" value="FLAVODOXIN"/>
</dbReference>
<dbReference type="HAMAP" id="MF_03212">
    <property type="entry name" value="NCPR"/>
    <property type="match status" value="1"/>
</dbReference>
<dbReference type="Gene3D" id="1.20.990.10">
    <property type="entry name" value="NADPH-cytochrome p450 Reductase, Chain A, domain 3"/>
    <property type="match status" value="1"/>
</dbReference>
<dbReference type="InterPro" id="IPR017938">
    <property type="entry name" value="Riboflavin_synthase-like_b-brl"/>
</dbReference>
<dbReference type="PROSITE" id="PS51384">
    <property type="entry name" value="FAD_FR"/>
    <property type="match status" value="1"/>
</dbReference>
<protein>
    <recommendedName>
        <fullName evidence="20 21">NADPH--cytochrome P450 reductase</fullName>
        <shortName evidence="20">CPR</shortName>
        <shortName evidence="20">P450R</shortName>
        <ecNumber evidence="20 21">1.6.2.4</ecNumber>
    </recommendedName>
</protein>
<feature type="binding site" evidence="20">
    <location>
        <position position="300"/>
    </location>
    <ligand>
        <name>NADP(+)</name>
        <dbReference type="ChEBI" id="CHEBI:58349"/>
    </ligand>
</feature>
<feature type="domain" description="Flavodoxin-like" evidence="22">
    <location>
        <begin position="72"/>
        <end position="227"/>
    </location>
</feature>
<dbReference type="Proteomes" id="UP000761534">
    <property type="component" value="Unassembled WGS sequence"/>
</dbReference>
<feature type="binding site" evidence="20">
    <location>
        <position position="557"/>
    </location>
    <ligand>
        <name>NADP(+)</name>
        <dbReference type="ChEBI" id="CHEBI:58349"/>
    </ligand>
</feature>
<keyword evidence="18 20" id="KW-0753">Steroid metabolism</keyword>
<evidence type="ECO:0000256" key="17">
    <source>
        <dbReference type="ARBA" id="ARBA00023166"/>
    </source>
</evidence>
<keyword evidence="16 20" id="KW-0472">Membrane</keyword>
<evidence type="ECO:0000256" key="12">
    <source>
        <dbReference type="ARBA" id="ARBA00023002"/>
    </source>
</evidence>
<sequence length="709" mass="78904">MAVDVLDLIVLGLILAATTAYFTKGTLWAKPQNDKFAGGLGGLNKAGGLGGGSGGSSDRDIVSVLEKNDKNVVVFYGSQTGTAEDYASRLSKEASSKYGLKTMTADVEEYDFETMDTFPSDKVACFVLATYGEGEPTDSAIQFYEFLSSEDSEFSKGGSPADKPLSNLNYVIFGLGNNTYEHFNAMGRNVDKLLQNLGAHRIGPYGEGDDGNGTMEEDYLAWKDDLFAVWKDEMNLEEHEAVYEPALEISETEVEDKSRVFLGEPNKAYLQNEPKGPFGANNPYLAPVVKSYELFDSTNRNCIHLEIDIGDSNLKYTTGDHLAFWTQNCDEEVDRFLSVLGLQDKRDEVINVKTIDPTAKVPFPVPTTFDTIVRYYLEINGPVSRQFVSSIAPFAPTEDAKATALKLGSDKELFQQKVTHRYLNTARLLGEISQGQVWDKVPFTFIIETLNHLQPRYYSISSSSLVNKDVISITAVVESIKPETSDHVLKGVATNYILDLKQALESGDRALKYNLEGPRGRYAAEASQFKVPVHVRHSNFKLPSSPKKPIIMIGPGTGVAPFRGFIHERAEKAKSGAPVGRAVLFFGSRTSTEDALYSKEWPQYINESVSDNEETYTQENFLKVINAFSREGSKKVYVQHRMEENAELINNLLKQGAFFYVCGDANRMAREVQNTLAKIISQQRDIPFPKAEEIVKNMKTQNTYQEDVW</sequence>
<dbReference type="FunFam" id="3.40.50.80:FF:000001">
    <property type="entry name" value="NADPH--cytochrome P450 reductase 1"/>
    <property type="match status" value="1"/>
</dbReference>
<keyword evidence="2 20" id="KW-0444">Lipid biosynthesis</keyword>
<reference evidence="24" key="1">
    <citation type="journal article" date="2019" name="G3 (Bethesda)">
        <title>Genome Assemblies of Two Rare Opportunistic Yeast Pathogens: Diutina rugosa (syn. Candida rugosa) and Trichomonascus ciferrii (syn. Candida ciferrii).</title>
        <authorList>
            <person name="Mixao V."/>
            <person name="Saus E."/>
            <person name="Hansen A.P."/>
            <person name="Lass-Florl C."/>
            <person name="Gabaldon T."/>
        </authorList>
    </citation>
    <scope>NUCLEOTIDE SEQUENCE</scope>
    <source>
        <strain evidence="24">CBS 4856</strain>
    </source>
</reference>
<organism evidence="24 25">
    <name type="scientific">Trichomonascus ciferrii</name>
    <dbReference type="NCBI Taxonomy" id="44093"/>
    <lineage>
        <taxon>Eukaryota</taxon>
        <taxon>Fungi</taxon>
        <taxon>Dikarya</taxon>
        <taxon>Ascomycota</taxon>
        <taxon>Saccharomycotina</taxon>
        <taxon>Dipodascomycetes</taxon>
        <taxon>Dipodascales</taxon>
        <taxon>Trichomonascaceae</taxon>
        <taxon>Trichomonascus</taxon>
        <taxon>Trichomonascus ciferrii complex</taxon>
    </lineage>
</organism>
<dbReference type="CDD" id="cd06204">
    <property type="entry name" value="CYPOR"/>
    <property type="match status" value="1"/>
</dbReference>
<dbReference type="PRINTS" id="PR00371">
    <property type="entry name" value="FPNCR"/>
</dbReference>
<comment type="similarity">
    <text evidence="20">In the N-terminal section; belongs to the flavodoxin family.</text>
</comment>
<comment type="cofactor">
    <cofactor evidence="20">
        <name>FAD</name>
        <dbReference type="ChEBI" id="CHEBI:57692"/>
    </cofactor>
    <text evidence="20">Binds 1 FAD per monomer.</text>
</comment>
<dbReference type="Gene3D" id="3.40.50.80">
    <property type="entry name" value="Nucleotide-binding domain of ferredoxin-NADP reductase (FNR) module"/>
    <property type="match status" value="1"/>
</dbReference>
<dbReference type="InterPro" id="IPR008254">
    <property type="entry name" value="Flavodoxin/NO_synth"/>
</dbReference>
<dbReference type="InterPro" id="IPR039261">
    <property type="entry name" value="FNR_nucleotide-bd"/>
</dbReference>
<comment type="caution">
    <text evidence="20">Lacks conserved residue(s) required for the propagation of feature annotation.</text>
</comment>
<keyword evidence="8 20" id="KW-0274">FAD</keyword>
<dbReference type="InterPro" id="IPR029039">
    <property type="entry name" value="Flavoprotein-like_sf"/>
</dbReference>
<dbReference type="FunFam" id="1.20.990.10:FF:000009">
    <property type="entry name" value="NADPH--cytochrome P450 reductase"/>
    <property type="match status" value="1"/>
</dbReference>
<keyword evidence="6 20" id="KW-1000">Mitochondrion outer membrane</keyword>
<dbReference type="GO" id="GO:0005741">
    <property type="term" value="C:mitochondrial outer membrane"/>
    <property type="evidence" value="ECO:0007669"/>
    <property type="project" value="UniProtKB-SubCell"/>
</dbReference>
<comment type="cofactor">
    <cofactor evidence="20">
        <name>FMN</name>
        <dbReference type="ChEBI" id="CHEBI:58210"/>
    </cofactor>
    <text evidence="20">Binds 1 FMN per monomer.</text>
</comment>
<evidence type="ECO:0000256" key="14">
    <source>
        <dbReference type="ARBA" id="ARBA00023098"/>
    </source>
</evidence>
<keyword evidence="3 20" id="KW-0285">Flavoprotein</keyword>
<feature type="binding site" evidence="20">
    <location>
        <begin position="175"/>
        <end position="184"/>
    </location>
    <ligand>
        <name>FMN</name>
        <dbReference type="ChEBI" id="CHEBI:58210"/>
    </ligand>
</feature>
<dbReference type="SUPFAM" id="SSF52343">
    <property type="entry name" value="Ferredoxin reductase-like, C-terminal NADP-linked domain"/>
    <property type="match status" value="1"/>
</dbReference>
<comment type="subcellular location">
    <subcellularLocation>
        <location evidence="20">Endoplasmic reticulum membrane</location>
        <topology evidence="20">Single-pass membrane protein</topology>
        <orientation evidence="20">Cytoplasmic side</orientation>
    </subcellularLocation>
    <subcellularLocation>
        <location evidence="20">Mitochondrion outer membrane</location>
        <topology evidence="20">Single-pass membrane protein</topology>
        <orientation evidence="20">Cytoplasmic side</orientation>
    </subcellularLocation>
    <subcellularLocation>
        <location evidence="20">Cell membrane</location>
        <topology evidence="20">Single-pass membrane protein</topology>
        <orientation evidence="20">Cytoplasmic side</orientation>
    </subcellularLocation>
</comment>
<evidence type="ECO:0000259" key="22">
    <source>
        <dbReference type="PROSITE" id="PS50902"/>
    </source>
</evidence>
<dbReference type="Pfam" id="PF00258">
    <property type="entry name" value="Flavodoxin_1"/>
    <property type="match status" value="1"/>
</dbReference>
<dbReference type="EMBL" id="SWFS01000373">
    <property type="protein sequence ID" value="KAA8908001.1"/>
    <property type="molecule type" value="Genomic_DNA"/>
</dbReference>
<dbReference type="FunFam" id="3.40.50.360:FF:000024">
    <property type="entry name" value="NADPH--cytochrome P450 reductase"/>
    <property type="match status" value="1"/>
</dbReference>
<keyword evidence="13 20" id="KW-0756">Sterol biosynthesis</keyword>
<evidence type="ECO:0000256" key="6">
    <source>
        <dbReference type="ARBA" id="ARBA00022787"/>
    </source>
</evidence>
<evidence type="ECO:0000256" key="8">
    <source>
        <dbReference type="ARBA" id="ARBA00022827"/>
    </source>
</evidence>
<evidence type="ECO:0000256" key="4">
    <source>
        <dbReference type="ARBA" id="ARBA00022643"/>
    </source>
</evidence>
<keyword evidence="15 20" id="KW-0496">Mitochondrion</keyword>
<evidence type="ECO:0000256" key="20">
    <source>
        <dbReference type="HAMAP-Rule" id="MF_03212"/>
    </source>
</evidence>
<dbReference type="PROSITE" id="PS50902">
    <property type="entry name" value="FLAVODOXIN_LIKE"/>
    <property type="match status" value="1"/>
</dbReference>
<dbReference type="InterPro" id="IPR017927">
    <property type="entry name" value="FAD-bd_FR_type"/>
</dbReference>
<dbReference type="SUPFAM" id="SSF63380">
    <property type="entry name" value="Riboflavin synthase domain-like"/>
    <property type="match status" value="1"/>
</dbReference>